<keyword evidence="2" id="KW-0808">Transferase</keyword>
<evidence type="ECO:0000256" key="1">
    <source>
        <dbReference type="ARBA" id="ARBA00004167"/>
    </source>
</evidence>
<dbReference type="PANTHER" id="PTHR45631:SF202">
    <property type="entry name" value="SENESCENCE-INDUCED RECEPTOR-LIKE SERINE_THREONINE-PROTEIN KINASE"/>
    <property type="match status" value="1"/>
</dbReference>
<organism evidence="10 11">
    <name type="scientific">Rhynchospora tenuis</name>
    <dbReference type="NCBI Taxonomy" id="198213"/>
    <lineage>
        <taxon>Eukaryota</taxon>
        <taxon>Viridiplantae</taxon>
        <taxon>Streptophyta</taxon>
        <taxon>Embryophyta</taxon>
        <taxon>Tracheophyta</taxon>
        <taxon>Spermatophyta</taxon>
        <taxon>Magnoliopsida</taxon>
        <taxon>Liliopsida</taxon>
        <taxon>Poales</taxon>
        <taxon>Cyperaceae</taxon>
        <taxon>Cyperoideae</taxon>
        <taxon>Rhynchosporeae</taxon>
        <taxon>Rhynchospora</taxon>
    </lineage>
</organism>
<dbReference type="Proteomes" id="UP001210211">
    <property type="component" value="Unassembled WGS sequence"/>
</dbReference>
<accession>A0AAD5ZPS9</accession>
<evidence type="ECO:0000259" key="9">
    <source>
        <dbReference type="PROSITE" id="PS50011"/>
    </source>
</evidence>
<sequence>MRPLNSILYPVVNASHFFDLTNRRVDLGGSKITRYPVDPYDRIWYPRRNQYWSIINTTSNIRTTPLFEVPSVVMQTAMLPINTTTSTIISGDPTSGIVLQWFRDPLVENPSYFLNFHFADLQFLPPDGIREFDIFYNGKRWENHFRPLYLQCYTLYTSVQLPNPIDSDKYEFSLNATTNATAPPLINAVEVFNLLSAEAAMTNLSDVDAIMMIKEEYKVKKNWTGDPCAPAEYTWADVVCNYEGKSSRITALDLSYNNLRGPIPQNLLARENSGQLTLRTNSSAGETPAHSGQKKIIVIVFTVVAVTFILLLTSLVAWKFCKSLPAGPKLHPLPNSNPMVHLKTKKYTKAELETITQNFTEKIARGGFGCVFAGTLPDEKGTKVAVKKLSDDSNQGPQEFLTEVENLAMLHHRNLVSLVGYCEETDCLALVYEYMSQGTLEDHLRGLNYLHQGCSVRFIHRDVKSSNILLNDDLTAKVSDLGIAKALSDQRSETVATKLCGTMGYIDPYCTCPYF</sequence>
<dbReference type="Gene3D" id="3.30.200.20">
    <property type="entry name" value="Phosphorylase Kinase, domain 1"/>
    <property type="match status" value="1"/>
</dbReference>
<name>A0AAD5ZPS9_9POAL</name>
<dbReference type="Gene3D" id="3.80.10.10">
    <property type="entry name" value="Ribonuclease Inhibitor"/>
    <property type="match status" value="1"/>
</dbReference>
<protein>
    <recommendedName>
        <fullName evidence="9">Protein kinase domain-containing protein</fullName>
    </recommendedName>
</protein>
<evidence type="ECO:0000313" key="11">
    <source>
        <dbReference type="Proteomes" id="UP001210211"/>
    </source>
</evidence>
<dbReference type="InterPro" id="IPR008271">
    <property type="entry name" value="Ser/Thr_kinase_AS"/>
</dbReference>
<proteinExistence type="predicted"/>
<dbReference type="InterPro" id="IPR000719">
    <property type="entry name" value="Prot_kinase_dom"/>
</dbReference>
<dbReference type="GO" id="GO:0016020">
    <property type="term" value="C:membrane"/>
    <property type="evidence" value="ECO:0007669"/>
    <property type="project" value="UniProtKB-SubCell"/>
</dbReference>
<evidence type="ECO:0000256" key="3">
    <source>
        <dbReference type="ARBA" id="ARBA00022692"/>
    </source>
</evidence>
<dbReference type="Gene3D" id="2.60.120.430">
    <property type="entry name" value="Galactose-binding lectin"/>
    <property type="match status" value="1"/>
</dbReference>
<keyword evidence="3 8" id="KW-0812">Transmembrane</keyword>
<keyword evidence="6 8" id="KW-1133">Transmembrane helix</keyword>
<evidence type="ECO:0000256" key="2">
    <source>
        <dbReference type="ARBA" id="ARBA00022679"/>
    </source>
</evidence>
<dbReference type="FunFam" id="3.30.200.20:FF:000178">
    <property type="entry name" value="serine/threonine-protein kinase PBS1-like"/>
    <property type="match status" value="1"/>
</dbReference>
<keyword evidence="11" id="KW-1185">Reference proteome</keyword>
<feature type="domain" description="Protein kinase" evidence="9">
    <location>
        <begin position="357"/>
        <end position="515"/>
    </location>
</feature>
<comment type="caution">
    <text evidence="10">The sequence shown here is derived from an EMBL/GenBank/DDBJ whole genome shotgun (WGS) entry which is preliminary data.</text>
</comment>
<dbReference type="InterPro" id="IPR032675">
    <property type="entry name" value="LRR_dom_sf"/>
</dbReference>
<evidence type="ECO:0000256" key="5">
    <source>
        <dbReference type="ARBA" id="ARBA00022840"/>
    </source>
</evidence>
<gene>
    <name evidence="10" type="ORF">LUZ61_005518</name>
</gene>
<evidence type="ECO:0000256" key="7">
    <source>
        <dbReference type="ARBA" id="ARBA00023136"/>
    </source>
</evidence>
<dbReference type="Pfam" id="PF00069">
    <property type="entry name" value="Pkinase"/>
    <property type="match status" value="1"/>
</dbReference>
<dbReference type="PROSITE" id="PS50011">
    <property type="entry name" value="PROTEIN_KINASE_DOM"/>
    <property type="match status" value="1"/>
</dbReference>
<keyword evidence="4" id="KW-0547">Nucleotide-binding</keyword>
<comment type="subcellular location">
    <subcellularLocation>
        <location evidence="1">Membrane</location>
        <topology evidence="1">Single-pass membrane protein</topology>
    </subcellularLocation>
</comment>
<keyword evidence="7 8" id="KW-0472">Membrane</keyword>
<reference evidence="10 11" key="1">
    <citation type="journal article" date="2022" name="Cell">
        <title>Repeat-based holocentromeres influence genome architecture and karyotype evolution.</title>
        <authorList>
            <person name="Hofstatter P.G."/>
            <person name="Thangavel G."/>
            <person name="Lux T."/>
            <person name="Neumann P."/>
            <person name="Vondrak T."/>
            <person name="Novak P."/>
            <person name="Zhang M."/>
            <person name="Costa L."/>
            <person name="Castellani M."/>
            <person name="Scott A."/>
            <person name="Toegelov H."/>
            <person name="Fuchs J."/>
            <person name="Mata-Sucre Y."/>
            <person name="Dias Y."/>
            <person name="Vanzela A.L.L."/>
            <person name="Huettel B."/>
            <person name="Almeida C.C.S."/>
            <person name="Simkova H."/>
            <person name="Souza G."/>
            <person name="Pedrosa-Harand A."/>
            <person name="Macas J."/>
            <person name="Mayer K.F.X."/>
            <person name="Houben A."/>
            <person name="Marques A."/>
        </authorList>
    </citation>
    <scope>NUCLEOTIDE SEQUENCE [LARGE SCALE GENOMIC DNA]</scope>
    <source>
        <strain evidence="10">RhyTen1mFocal</strain>
    </source>
</reference>
<evidence type="ECO:0000256" key="6">
    <source>
        <dbReference type="ARBA" id="ARBA00022989"/>
    </source>
</evidence>
<evidence type="ECO:0000256" key="8">
    <source>
        <dbReference type="SAM" id="Phobius"/>
    </source>
</evidence>
<evidence type="ECO:0000313" key="10">
    <source>
        <dbReference type="EMBL" id="KAJ3701813.1"/>
    </source>
</evidence>
<dbReference type="InterPro" id="IPR024788">
    <property type="entry name" value="Malectin-like_Carb-bd_dom"/>
</dbReference>
<dbReference type="GO" id="GO:0004672">
    <property type="term" value="F:protein kinase activity"/>
    <property type="evidence" value="ECO:0007669"/>
    <property type="project" value="InterPro"/>
</dbReference>
<dbReference type="GO" id="GO:0005524">
    <property type="term" value="F:ATP binding"/>
    <property type="evidence" value="ECO:0007669"/>
    <property type="project" value="UniProtKB-KW"/>
</dbReference>
<dbReference type="PROSITE" id="PS00108">
    <property type="entry name" value="PROTEIN_KINASE_ST"/>
    <property type="match status" value="1"/>
</dbReference>
<keyword evidence="5" id="KW-0067">ATP-binding</keyword>
<dbReference type="SMART" id="SM00220">
    <property type="entry name" value="S_TKc"/>
    <property type="match status" value="1"/>
</dbReference>
<dbReference type="AlphaFoldDB" id="A0AAD5ZPS9"/>
<evidence type="ECO:0000256" key="4">
    <source>
        <dbReference type="ARBA" id="ARBA00022741"/>
    </source>
</evidence>
<dbReference type="EMBL" id="JAMRDG010000001">
    <property type="protein sequence ID" value="KAJ3701813.1"/>
    <property type="molecule type" value="Genomic_DNA"/>
</dbReference>
<dbReference type="Gene3D" id="1.10.510.10">
    <property type="entry name" value="Transferase(Phosphotransferase) domain 1"/>
    <property type="match status" value="1"/>
</dbReference>
<dbReference type="InterPro" id="IPR011009">
    <property type="entry name" value="Kinase-like_dom_sf"/>
</dbReference>
<dbReference type="PANTHER" id="PTHR45631">
    <property type="entry name" value="OS07G0107800 PROTEIN-RELATED"/>
    <property type="match status" value="1"/>
</dbReference>
<dbReference type="SUPFAM" id="SSF56112">
    <property type="entry name" value="Protein kinase-like (PK-like)"/>
    <property type="match status" value="1"/>
</dbReference>
<dbReference type="Pfam" id="PF12819">
    <property type="entry name" value="Malectin_like"/>
    <property type="match status" value="1"/>
</dbReference>
<feature type="transmembrane region" description="Helical" evidence="8">
    <location>
        <begin position="296"/>
        <end position="318"/>
    </location>
</feature>